<evidence type="ECO:0000256" key="6">
    <source>
        <dbReference type="ARBA" id="ARBA00022946"/>
    </source>
</evidence>
<proteinExistence type="inferred from homology"/>
<comment type="similarity">
    <text evidence="4 11">Belongs to the peptidase M16 family.</text>
</comment>
<accession>A0ABD1AA30</accession>
<comment type="subcellular location">
    <subcellularLocation>
        <location evidence="3">Mitochondrion inner membrane</location>
        <topology evidence="3">Peripheral membrane protein</topology>
        <orientation evidence="3">Matrix side</orientation>
    </subcellularLocation>
    <subcellularLocation>
        <location evidence="2">Mitochondrion matrix</location>
    </subcellularLocation>
</comment>
<dbReference type="Proteomes" id="UP001558713">
    <property type="component" value="Unassembled WGS sequence"/>
</dbReference>
<evidence type="ECO:0000256" key="1">
    <source>
        <dbReference type="ARBA" id="ARBA00002123"/>
    </source>
</evidence>
<dbReference type="SUPFAM" id="SSF63411">
    <property type="entry name" value="LuxS/MPP-like metallohydrolase"/>
    <property type="match status" value="2"/>
</dbReference>
<evidence type="ECO:0000256" key="11">
    <source>
        <dbReference type="RuleBase" id="RU004447"/>
    </source>
</evidence>
<evidence type="ECO:0000256" key="5">
    <source>
        <dbReference type="ARBA" id="ARBA00022792"/>
    </source>
</evidence>
<evidence type="ECO:0000259" key="13">
    <source>
        <dbReference type="Pfam" id="PF05193"/>
    </source>
</evidence>
<evidence type="ECO:0000256" key="8">
    <source>
        <dbReference type="ARBA" id="ARBA00023136"/>
    </source>
</evidence>
<dbReference type="InterPro" id="IPR007863">
    <property type="entry name" value="Peptidase_M16_C"/>
</dbReference>
<sequence length="497" mass="53931">MYRTVALRAKALKGLLNRNLRASRYVSSSAVATSSWGSSSLLPSMAIPLTGVSLPPPLADHVQPNKLKTTTLPNGFKIASEMSPNPAASIGLYVDCGSIYETPSFRGATHLLERMAFKSTLNRTHFRLVREIEAMGGSTSASASREQMGYTIDALKTYVPEMVEVLIDSVRNPAFLHWEVNEELQKMKVEIGELANNPMGFLLEAVHSTGYSGALANPLYAPESAISGLTGDVLEEFVSENYTAPRMVLAASGVDHEELLKVVEPLLSDLPNVTRPAEPKSQYVGGDFRRHTGGEATHFALAFEVPGWNNEKEAIIATVLQMLMGGGGSFSAGGPGKGMHSWLYLQVLNKYERVQSCTAFTSIFNNTGLFGIYCCTSPDFAAPGIELVANEIKAVAQGKVDQKHLDRAKAATKSAILMNLESRMIAAEDIGRQILTYGERKPIDQFLKVVDQLTLKDITDFTSKVIAKPLTMASFGEVLNVPSYDSVSSELKKIELS</sequence>
<dbReference type="Pfam" id="PF00675">
    <property type="entry name" value="Peptidase_M16"/>
    <property type="match status" value="1"/>
</dbReference>
<dbReference type="EMBL" id="JBANAX010000610">
    <property type="protein sequence ID" value="KAL1200774.1"/>
    <property type="molecule type" value="Genomic_DNA"/>
</dbReference>
<dbReference type="InterPro" id="IPR011249">
    <property type="entry name" value="Metalloenz_LuxS/M16"/>
</dbReference>
<dbReference type="InterPro" id="IPR011765">
    <property type="entry name" value="Pept_M16_N"/>
</dbReference>
<evidence type="ECO:0000256" key="9">
    <source>
        <dbReference type="ARBA" id="ARBA00041372"/>
    </source>
</evidence>
<keyword evidence="6" id="KW-0809">Transit peptide</keyword>
<dbReference type="Gene3D" id="3.30.830.10">
    <property type="entry name" value="Metalloenzyme, LuxS/M16 peptidase-like"/>
    <property type="match status" value="2"/>
</dbReference>
<dbReference type="AlphaFoldDB" id="A0ABD1AA30"/>
<dbReference type="PROSITE" id="PS00143">
    <property type="entry name" value="INSULINASE"/>
    <property type="match status" value="1"/>
</dbReference>
<dbReference type="InterPro" id="IPR050361">
    <property type="entry name" value="MPP/UQCRC_Complex"/>
</dbReference>
<name>A0ABD1AA30_CARAN</name>
<dbReference type="GO" id="GO:0005743">
    <property type="term" value="C:mitochondrial inner membrane"/>
    <property type="evidence" value="ECO:0007669"/>
    <property type="project" value="UniProtKB-SubCell"/>
</dbReference>
<evidence type="ECO:0000313" key="15">
    <source>
        <dbReference type="Proteomes" id="UP001558713"/>
    </source>
</evidence>
<evidence type="ECO:0000256" key="10">
    <source>
        <dbReference type="ARBA" id="ARBA00075935"/>
    </source>
</evidence>
<protein>
    <recommendedName>
        <fullName evidence="10">Complex III subunit II</fullName>
    </recommendedName>
    <alternativeName>
        <fullName evidence="9">Core protein II</fullName>
    </alternativeName>
</protein>
<keyword evidence="5" id="KW-0999">Mitochondrion inner membrane</keyword>
<evidence type="ECO:0000256" key="3">
    <source>
        <dbReference type="ARBA" id="ARBA00004443"/>
    </source>
</evidence>
<feature type="domain" description="Peptidase M16 N-terminal" evidence="12">
    <location>
        <begin position="78"/>
        <end position="223"/>
    </location>
</feature>
<dbReference type="PANTHER" id="PTHR11851:SF194">
    <property type="entry name" value="MITOCHONDRIAL-PROCESSING PEPTIDASE SUBUNIT ALPHA-2, CHLOROPLASTIC_MITOCHONDRIAL-RELATED"/>
    <property type="match status" value="1"/>
</dbReference>
<evidence type="ECO:0000256" key="7">
    <source>
        <dbReference type="ARBA" id="ARBA00023128"/>
    </source>
</evidence>
<dbReference type="FunFam" id="3.30.830.10:FF:000022">
    <property type="entry name" value="mitochondrial-processing peptidase subunit alpha"/>
    <property type="match status" value="1"/>
</dbReference>
<dbReference type="InterPro" id="IPR001431">
    <property type="entry name" value="Pept_M16_Zn_BS"/>
</dbReference>
<evidence type="ECO:0000259" key="12">
    <source>
        <dbReference type="Pfam" id="PF00675"/>
    </source>
</evidence>
<dbReference type="PANTHER" id="PTHR11851">
    <property type="entry name" value="METALLOPROTEASE"/>
    <property type="match status" value="1"/>
</dbReference>
<dbReference type="FunFam" id="3.30.830.10:FF:000008">
    <property type="entry name" value="Mitochondrial-processing peptidase subunit beta"/>
    <property type="match status" value="1"/>
</dbReference>
<evidence type="ECO:0000256" key="2">
    <source>
        <dbReference type="ARBA" id="ARBA00004305"/>
    </source>
</evidence>
<gene>
    <name evidence="14" type="ORF">V5N11_030540</name>
</gene>
<reference evidence="14 15" key="1">
    <citation type="submission" date="2024-04" db="EMBL/GenBank/DDBJ databases">
        <title>Genome assembly C_amara_ONT_v2.</title>
        <authorList>
            <person name="Yant L."/>
            <person name="Moore C."/>
            <person name="Slenker M."/>
        </authorList>
    </citation>
    <scope>NUCLEOTIDE SEQUENCE [LARGE SCALE GENOMIC DNA]</scope>
    <source>
        <tissue evidence="14">Leaf</tissue>
    </source>
</reference>
<feature type="domain" description="Peptidase M16 C-terminal" evidence="13">
    <location>
        <begin position="229"/>
        <end position="411"/>
    </location>
</feature>
<comment type="caution">
    <text evidence="14">The sequence shown here is derived from an EMBL/GenBank/DDBJ whole genome shotgun (WGS) entry which is preliminary data.</text>
</comment>
<comment type="function">
    <text evidence="1">Substrate recognition and binding subunit of the essential mitochondrial processing protease (MPP), which cleaves the mitochondrial sequence off newly imported precursors proteins.</text>
</comment>
<dbReference type="Pfam" id="PF05193">
    <property type="entry name" value="Peptidase_M16_C"/>
    <property type="match status" value="1"/>
</dbReference>
<evidence type="ECO:0000256" key="4">
    <source>
        <dbReference type="ARBA" id="ARBA00007261"/>
    </source>
</evidence>
<organism evidence="14 15">
    <name type="scientific">Cardamine amara subsp. amara</name>
    <dbReference type="NCBI Taxonomy" id="228776"/>
    <lineage>
        <taxon>Eukaryota</taxon>
        <taxon>Viridiplantae</taxon>
        <taxon>Streptophyta</taxon>
        <taxon>Embryophyta</taxon>
        <taxon>Tracheophyta</taxon>
        <taxon>Spermatophyta</taxon>
        <taxon>Magnoliopsida</taxon>
        <taxon>eudicotyledons</taxon>
        <taxon>Gunneridae</taxon>
        <taxon>Pentapetalae</taxon>
        <taxon>rosids</taxon>
        <taxon>malvids</taxon>
        <taxon>Brassicales</taxon>
        <taxon>Brassicaceae</taxon>
        <taxon>Cardamineae</taxon>
        <taxon>Cardamine</taxon>
    </lineage>
</organism>
<dbReference type="GO" id="GO:0005759">
    <property type="term" value="C:mitochondrial matrix"/>
    <property type="evidence" value="ECO:0007669"/>
    <property type="project" value="UniProtKB-SubCell"/>
</dbReference>
<keyword evidence="8" id="KW-0472">Membrane</keyword>
<evidence type="ECO:0000313" key="14">
    <source>
        <dbReference type="EMBL" id="KAL1200774.1"/>
    </source>
</evidence>
<keyword evidence="15" id="KW-1185">Reference proteome</keyword>
<keyword evidence="7" id="KW-0496">Mitochondrion</keyword>